<keyword evidence="3" id="KW-1185">Reference proteome</keyword>
<feature type="transmembrane region" description="Helical" evidence="1">
    <location>
        <begin position="26"/>
        <end position="50"/>
    </location>
</feature>
<reference evidence="2 3" key="1">
    <citation type="submission" date="2017-10" db="EMBL/GenBank/DDBJ databases">
        <title>Draft genome sequence of cellulolytic Actinomyces sp CtC72 isolated from cattle rumen fluid.</title>
        <authorList>
            <person name="Joshi A.J."/>
            <person name="Vasudevan G."/>
            <person name="Lanjekar V.B."/>
            <person name="Hivarkar S."/>
            <person name="Engineer A."/>
            <person name="Pore S.D."/>
            <person name="Dhakephalkar P.K."/>
            <person name="Dagar S."/>
        </authorList>
    </citation>
    <scope>NUCLEOTIDE SEQUENCE [LARGE SCALE GENOMIC DNA]</scope>
    <source>
        <strain evidence="3">CtC72</strain>
    </source>
</reference>
<name>A0ABX4MC62_9ACTO</name>
<organism evidence="2 3">
    <name type="scientific">Actinomyces ruminis</name>
    <dbReference type="NCBI Taxonomy" id="1937003"/>
    <lineage>
        <taxon>Bacteria</taxon>
        <taxon>Bacillati</taxon>
        <taxon>Actinomycetota</taxon>
        <taxon>Actinomycetes</taxon>
        <taxon>Actinomycetales</taxon>
        <taxon>Actinomycetaceae</taxon>
        <taxon>Actinomyces</taxon>
    </lineage>
</organism>
<proteinExistence type="predicted"/>
<evidence type="ECO:0000313" key="3">
    <source>
        <dbReference type="Proteomes" id="UP000194577"/>
    </source>
</evidence>
<gene>
    <name evidence="2" type="ORF">BW737_005275</name>
</gene>
<accession>A0ABX4MC62</accession>
<protein>
    <submittedName>
        <fullName evidence="2">Uncharacterized protein</fullName>
    </submittedName>
</protein>
<keyword evidence="1" id="KW-0472">Membrane</keyword>
<dbReference type="Proteomes" id="UP000194577">
    <property type="component" value="Unassembled WGS sequence"/>
</dbReference>
<dbReference type="RefSeq" id="WP_086615612.1">
    <property type="nucleotide sequence ID" value="NZ_MTPX02000033.1"/>
</dbReference>
<keyword evidence="1" id="KW-0812">Transmembrane</keyword>
<keyword evidence="1" id="KW-1133">Transmembrane helix</keyword>
<dbReference type="EMBL" id="MTPX02000033">
    <property type="protein sequence ID" value="PHP53059.1"/>
    <property type="molecule type" value="Genomic_DNA"/>
</dbReference>
<evidence type="ECO:0000313" key="2">
    <source>
        <dbReference type="EMBL" id="PHP53059.1"/>
    </source>
</evidence>
<comment type="caution">
    <text evidence="2">The sequence shown here is derived from an EMBL/GenBank/DDBJ whole genome shotgun (WGS) entry which is preliminary data.</text>
</comment>
<sequence>MLEVLTWRGVVDAGGAAAQLSRTAVFIAYAAGAVGTVAVASMGMAALASFTPRTTSRADSIFRA</sequence>
<evidence type="ECO:0000256" key="1">
    <source>
        <dbReference type="SAM" id="Phobius"/>
    </source>
</evidence>